<keyword evidence="3" id="KW-1185">Reference proteome</keyword>
<keyword evidence="1" id="KW-0812">Transmembrane</keyword>
<feature type="transmembrane region" description="Helical" evidence="1">
    <location>
        <begin position="58"/>
        <end position="74"/>
    </location>
</feature>
<protein>
    <submittedName>
        <fullName evidence="2">Uncharacterized protein</fullName>
    </submittedName>
</protein>
<dbReference type="Proteomes" id="UP000198749">
    <property type="component" value="Unassembled WGS sequence"/>
</dbReference>
<feature type="transmembrane region" description="Helical" evidence="1">
    <location>
        <begin position="36"/>
        <end position="53"/>
    </location>
</feature>
<name>A0A1H9LH05_9GAMM</name>
<evidence type="ECO:0000313" key="3">
    <source>
        <dbReference type="Proteomes" id="UP000198749"/>
    </source>
</evidence>
<organism evidence="2 3">
    <name type="scientific">Amphritea atlantica</name>
    <dbReference type="NCBI Taxonomy" id="355243"/>
    <lineage>
        <taxon>Bacteria</taxon>
        <taxon>Pseudomonadati</taxon>
        <taxon>Pseudomonadota</taxon>
        <taxon>Gammaproteobacteria</taxon>
        <taxon>Oceanospirillales</taxon>
        <taxon>Oceanospirillaceae</taxon>
        <taxon>Amphritea</taxon>
    </lineage>
</organism>
<proteinExistence type="predicted"/>
<gene>
    <name evidence="2" type="ORF">SAMN03080615_03937</name>
</gene>
<sequence length="98" mass="10909">MHQARRYPRLVALGYFLGSIMVYCGLFDLVQNTRAALLYLAVAASGLYACVVLQSRALLLTTVLAMLGFMVYFSEKYFANSLGRIKLNTGNLPSVDHR</sequence>
<keyword evidence="1" id="KW-1133">Transmembrane helix</keyword>
<evidence type="ECO:0000256" key="1">
    <source>
        <dbReference type="SAM" id="Phobius"/>
    </source>
</evidence>
<keyword evidence="1" id="KW-0472">Membrane</keyword>
<evidence type="ECO:0000313" key="2">
    <source>
        <dbReference type="EMBL" id="SER10497.1"/>
    </source>
</evidence>
<feature type="transmembrane region" description="Helical" evidence="1">
    <location>
        <begin position="12"/>
        <end position="30"/>
    </location>
</feature>
<dbReference type="EMBL" id="FOGB01000017">
    <property type="protein sequence ID" value="SER10497.1"/>
    <property type="molecule type" value="Genomic_DNA"/>
</dbReference>
<accession>A0A1H9LH05</accession>
<dbReference type="STRING" id="355243.SAMN03080615_03937"/>
<dbReference type="RefSeq" id="WP_175483603.1">
    <property type="nucleotide sequence ID" value="NZ_AP025284.1"/>
</dbReference>
<reference evidence="3" key="1">
    <citation type="submission" date="2016-10" db="EMBL/GenBank/DDBJ databases">
        <authorList>
            <person name="Varghese N."/>
            <person name="Submissions S."/>
        </authorList>
    </citation>
    <scope>NUCLEOTIDE SEQUENCE [LARGE SCALE GENOMIC DNA]</scope>
    <source>
        <strain evidence="3">DSM 18887</strain>
    </source>
</reference>
<dbReference type="AlphaFoldDB" id="A0A1H9LH05"/>